<evidence type="ECO:0000259" key="1">
    <source>
        <dbReference type="PROSITE" id="PS51725"/>
    </source>
</evidence>
<protein>
    <submittedName>
        <fullName evidence="2">Antibiotic biosynthesis monooxygenase</fullName>
    </submittedName>
</protein>
<dbReference type="AlphaFoldDB" id="A0A2P7SSA6"/>
<sequence>MSKQLTVVAHLVAKPDKIDEVRQFLLSLVADTRAEAGCVDYDLHQDDANPAEFTFYENWTDRAEWDRHMEMPYLKEFARRAPDLFAVDPHIRLMTMISRKA</sequence>
<dbReference type="PROSITE" id="PS51725">
    <property type="entry name" value="ABM"/>
    <property type="match status" value="1"/>
</dbReference>
<reference evidence="2 3" key="1">
    <citation type="submission" date="2018-03" db="EMBL/GenBank/DDBJ databases">
        <title>The draft genome of Mesorhizobium sp. 6GN-30.</title>
        <authorList>
            <person name="Liu L."/>
            <person name="Li L."/>
            <person name="Wang T."/>
            <person name="Zhang X."/>
            <person name="Liang L."/>
        </authorList>
    </citation>
    <scope>NUCLEOTIDE SEQUENCE [LARGE SCALE GENOMIC DNA]</scope>
    <source>
        <strain evidence="2 3">6GN30</strain>
    </source>
</reference>
<dbReference type="PANTHER" id="PTHR33336">
    <property type="entry name" value="QUINOL MONOOXYGENASE YGIN-RELATED"/>
    <property type="match status" value="1"/>
</dbReference>
<evidence type="ECO:0000313" key="2">
    <source>
        <dbReference type="EMBL" id="PSJ65327.1"/>
    </source>
</evidence>
<dbReference type="SUPFAM" id="SSF54909">
    <property type="entry name" value="Dimeric alpha+beta barrel"/>
    <property type="match status" value="1"/>
</dbReference>
<dbReference type="Pfam" id="PF03992">
    <property type="entry name" value="ABM"/>
    <property type="match status" value="1"/>
</dbReference>
<dbReference type="Gene3D" id="3.30.70.100">
    <property type="match status" value="1"/>
</dbReference>
<dbReference type="InterPro" id="IPR011008">
    <property type="entry name" value="Dimeric_a/b-barrel"/>
</dbReference>
<organism evidence="2 3">
    <name type="scientific">Kumtagia ephedrae</name>
    <dbReference type="NCBI Taxonomy" id="2116701"/>
    <lineage>
        <taxon>Bacteria</taxon>
        <taxon>Pseudomonadati</taxon>
        <taxon>Pseudomonadota</taxon>
        <taxon>Alphaproteobacteria</taxon>
        <taxon>Hyphomicrobiales</taxon>
        <taxon>Phyllobacteriaceae</taxon>
        <taxon>Kumtagia</taxon>
    </lineage>
</organism>
<gene>
    <name evidence="2" type="ORF">C7I84_02995</name>
</gene>
<accession>A0A2P7SSA6</accession>
<dbReference type="GO" id="GO:0004497">
    <property type="term" value="F:monooxygenase activity"/>
    <property type="evidence" value="ECO:0007669"/>
    <property type="project" value="UniProtKB-KW"/>
</dbReference>
<keyword evidence="2" id="KW-0503">Monooxygenase</keyword>
<comment type="caution">
    <text evidence="2">The sequence shown here is derived from an EMBL/GenBank/DDBJ whole genome shotgun (WGS) entry which is preliminary data.</text>
</comment>
<evidence type="ECO:0000313" key="3">
    <source>
        <dbReference type="Proteomes" id="UP000241229"/>
    </source>
</evidence>
<dbReference type="InterPro" id="IPR007138">
    <property type="entry name" value="ABM_dom"/>
</dbReference>
<dbReference type="PANTHER" id="PTHR33336:SF3">
    <property type="entry name" value="ABM DOMAIN-CONTAINING PROTEIN"/>
    <property type="match status" value="1"/>
</dbReference>
<dbReference type="OrthoDB" id="287932at2"/>
<feature type="domain" description="ABM" evidence="1">
    <location>
        <begin position="5"/>
        <end position="94"/>
    </location>
</feature>
<dbReference type="EMBL" id="PXYK01000002">
    <property type="protein sequence ID" value="PSJ65327.1"/>
    <property type="molecule type" value="Genomic_DNA"/>
</dbReference>
<dbReference type="RefSeq" id="WP_106770667.1">
    <property type="nucleotide sequence ID" value="NZ_PXYK01000002.1"/>
</dbReference>
<name>A0A2P7SSA6_9HYPH</name>
<dbReference type="Proteomes" id="UP000241229">
    <property type="component" value="Unassembled WGS sequence"/>
</dbReference>
<dbReference type="InterPro" id="IPR050744">
    <property type="entry name" value="AI-2_Isomerase_LsrG"/>
</dbReference>
<keyword evidence="3" id="KW-1185">Reference proteome</keyword>
<proteinExistence type="predicted"/>
<keyword evidence="2" id="KW-0560">Oxidoreductase</keyword>